<dbReference type="RefSeq" id="WP_186982712.1">
    <property type="nucleotide sequence ID" value="NZ_JACOQH010000011.1"/>
</dbReference>
<organism evidence="1 2">
    <name type="scientific">Roseburia yibonii</name>
    <dbReference type="NCBI Taxonomy" id="2763063"/>
    <lineage>
        <taxon>Bacteria</taxon>
        <taxon>Bacillati</taxon>
        <taxon>Bacillota</taxon>
        <taxon>Clostridia</taxon>
        <taxon>Lachnospirales</taxon>
        <taxon>Lachnospiraceae</taxon>
        <taxon>Roseburia</taxon>
    </lineage>
</organism>
<evidence type="ECO:0000313" key="2">
    <source>
        <dbReference type="Proteomes" id="UP000621540"/>
    </source>
</evidence>
<protein>
    <submittedName>
        <fullName evidence="1">Uncharacterized protein</fullName>
    </submittedName>
</protein>
<gene>
    <name evidence="1" type="ORF">H8Z76_12640</name>
</gene>
<sequence length="110" mass="13264">MDSGKKGKTINNKQELARVIDEFALFNLYDLQGKNITGALDILDMYEFQETIQSYSVQYVFEIITKGVEEIRKLEQKKYLMPVLSEFFPLYHKNWKPYEIRRKKDWTRIF</sequence>
<comment type="caution">
    <text evidence="1">The sequence shown here is derived from an EMBL/GenBank/DDBJ whole genome shotgun (WGS) entry which is preliminary data.</text>
</comment>
<accession>A0ABR7ID77</accession>
<keyword evidence="2" id="KW-1185">Reference proteome</keyword>
<dbReference type="EMBL" id="JACOQH010000011">
    <property type="protein sequence ID" value="MBC5754843.1"/>
    <property type="molecule type" value="Genomic_DNA"/>
</dbReference>
<proteinExistence type="predicted"/>
<reference evidence="1 2" key="1">
    <citation type="submission" date="2020-08" db="EMBL/GenBank/DDBJ databases">
        <title>Genome public.</title>
        <authorList>
            <person name="Liu C."/>
            <person name="Sun Q."/>
        </authorList>
    </citation>
    <scope>NUCLEOTIDE SEQUENCE [LARGE SCALE GENOMIC DNA]</scope>
    <source>
        <strain evidence="1 2">BX0805</strain>
    </source>
</reference>
<dbReference type="Proteomes" id="UP000621540">
    <property type="component" value="Unassembled WGS sequence"/>
</dbReference>
<name>A0ABR7ID77_9FIRM</name>
<evidence type="ECO:0000313" key="1">
    <source>
        <dbReference type="EMBL" id="MBC5754843.1"/>
    </source>
</evidence>